<sequence length="150" mass="16354">MTRRQILKSRLLWAAPLTLIAMVGIGTAAKMTASLPEDLDFSLTRYSDAGLYETRLDTDTKPVSIGVMHVFTVTLKTRDGKPVEKAALTIDGGMPQHGHGLPTRPRVTADLGLGRYRVEGIKFNMPGWWTVTVHATSGAGSDETTFNLKL</sequence>
<accession>A0ABZ2B975</accession>
<dbReference type="RefSeq" id="WP_331373159.1">
    <property type="nucleotide sequence ID" value="NZ_CP133148.1"/>
</dbReference>
<evidence type="ECO:0000259" key="1">
    <source>
        <dbReference type="Pfam" id="PF13115"/>
    </source>
</evidence>
<organism evidence="2 3">
    <name type="scientific">Sinorhizobium chiapasense</name>
    <dbReference type="NCBI Taxonomy" id="501572"/>
    <lineage>
        <taxon>Bacteria</taxon>
        <taxon>Pseudomonadati</taxon>
        <taxon>Pseudomonadota</taxon>
        <taxon>Alphaproteobacteria</taxon>
        <taxon>Hyphomicrobiales</taxon>
        <taxon>Rhizobiaceae</taxon>
        <taxon>Sinorhizobium/Ensifer group</taxon>
        <taxon>Sinorhizobium</taxon>
    </lineage>
</organism>
<protein>
    <submittedName>
        <fullName evidence="2">FixH family protein</fullName>
    </submittedName>
</protein>
<evidence type="ECO:0000313" key="2">
    <source>
        <dbReference type="EMBL" id="WVT03963.1"/>
    </source>
</evidence>
<reference evidence="2" key="1">
    <citation type="submission" date="2023-08" db="EMBL/GenBank/DDBJ databases">
        <title>Complete genome sequence of Sinorhizobium chiapanecum ITTG S70 isolated from Acaciella angustissima nodules in Chiapas-Mexico.</title>
        <authorList>
            <person name="Rincon-Rosales R."/>
            <person name="Rogel M.A."/>
            <person name="Rincon-Medina C.I."/>
            <person name="Guerrero G."/>
            <person name="Manzano-Gomez L.A."/>
            <person name="Lopez-Lopez A."/>
            <person name="Rincon Molina F.A."/>
            <person name="Martinez-Romero E."/>
        </authorList>
    </citation>
    <scope>NUCLEOTIDE SEQUENCE</scope>
    <source>
        <strain evidence="2">ITTG S70</strain>
    </source>
</reference>
<dbReference type="EMBL" id="CP133148">
    <property type="protein sequence ID" value="WVT03963.1"/>
    <property type="molecule type" value="Genomic_DNA"/>
</dbReference>
<dbReference type="Pfam" id="PF13115">
    <property type="entry name" value="YtkA"/>
    <property type="match status" value="1"/>
</dbReference>
<name>A0ABZ2B975_9HYPH</name>
<gene>
    <name evidence="2" type="ORF">RB548_00675</name>
</gene>
<dbReference type="InterPro" id="IPR032693">
    <property type="entry name" value="YtkA-like_dom"/>
</dbReference>
<dbReference type="Proteomes" id="UP001432360">
    <property type="component" value="Chromosome"/>
</dbReference>
<evidence type="ECO:0000313" key="3">
    <source>
        <dbReference type="Proteomes" id="UP001432360"/>
    </source>
</evidence>
<proteinExistence type="predicted"/>
<keyword evidence="3" id="KW-1185">Reference proteome</keyword>
<feature type="domain" description="YtkA-like" evidence="1">
    <location>
        <begin position="52"/>
        <end position="134"/>
    </location>
</feature>